<protein>
    <submittedName>
        <fullName evidence="1">Uncharacterized protein</fullName>
    </submittedName>
</protein>
<evidence type="ECO:0000313" key="1">
    <source>
        <dbReference type="EMBL" id="SVB84834.1"/>
    </source>
</evidence>
<reference evidence="1" key="1">
    <citation type="submission" date="2018-05" db="EMBL/GenBank/DDBJ databases">
        <authorList>
            <person name="Lanie J.A."/>
            <person name="Ng W.-L."/>
            <person name="Kazmierczak K.M."/>
            <person name="Andrzejewski T.M."/>
            <person name="Davidsen T.M."/>
            <person name="Wayne K.J."/>
            <person name="Tettelin H."/>
            <person name="Glass J.I."/>
            <person name="Rusch D."/>
            <person name="Podicherti R."/>
            <person name="Tsui H.-C.T."/>
            <person name="Winkler M.E."/>
        </authorList>
    </citation>
    <scope>NUCLEOTIDE SEQUENCE</scope>
</reference>
<dbReference type="AlphaFoldDB" id="A0A382HBX2"/>
<organism evidence="1">
    <name type="scientific">marine metagenome</name>
    <dbReference type="NCBI Taxonomy" id="408172"/>
    <lineage>
        <taxon>unclassified sequences</taxon>
        <taxon>metagenomes</taxon>
        <taxon>ecological metagenomes</taxon>
    </lineage>
</organism>
<name>A0A382HBX2_9ZZZZ</name>
<dbReference type="EMBL" id="UINC01060386">
    <property type="protein sequence ID" value="SVB84834.1"/>
    <property type="molecule type" value="Genomic_DNA"/>
</dbReference>
<sequence>MWNVITEWFGSKLEKRSLVKEFNLRASNAWDKGEAPTLLRARISWGDNQNKHSFSDVRSGFRIKAVTGGILDNEQCAIIGILIYSDQVLVRKLIRLGFDTLEVFGTRGGEYTIGLTTLLLT</sequence>
<gene>
    <name evidence="1" type="ORF">METZ01_LOCUS237688</name>
</gene>
<proteinExistence type="predicted"/>
<accession>A0A382HBX2</accession>